<dbReference type="Pfam" id="PF06432">
    <property type="entry name" value="GPI2"/>
    <property type="match status" value="1"/>
</dbReference>
<dbReference type="AlphaFoldDB" id="A0AAY4CZ37"/>
<organism evidence="9 10">
    <name type="scientific">Denticeps clupeoides</name>
    <name type="common">denticle herring</name>
    <dbReference type="NCBI Taxonomy" id="299321"/>
    <lineage>
        <taxon>Eukaryota</taxon>
        <taxon>Metazoa</taxon>
        <taxon>Chordata</taxon>
        <taxon>Craniata</taxon>
        <taxon>Vertebrata</taxon>
        <taxon>Euteleostomi</taxon>
        <taxon>Actinopterygii</taxon>
        <taxon>Neopterygii</taxon>
        <taxon>Teleostei</taxon>
        <taxon>Clupei</taxon>
        <taxon>Clupeiformes</taxon>
        <taxon>Denticipitoidei</taxon>
        <taxon>Denticipitidae</taxon>
        <taxon>Denticeps</taxon>
    </lineage>
</organism>
<protein>
    <recommendedName>
        <fullName evidence="11">PIGC acetylglucosaminyltransferase</fullName>
    </recommendedName>
</protein>
<keyword evidence="6 8" id="KW-1133">Transmembrane helix</keyword>
<feature type="transmembrane region" description="Helical" evidence="8">
    <location>
        <begin position="110"/>
        <end position="127"/>
    </location>
</feature>
<reference evidence="9" key="3">
    <citation type="submission" date="2025-09" db="UniProtKB">
        <authorList>
            <consortium name="Ensembl"/>
        </authorList>
    </citation>
    <scope>IDENTIFICATION</scope>
</reference>
<evidence type="ECO:0000256" key="4">
    <source>
        <dbReference type="ARBA" id="ARBA00022502"/>
    </source>
</evidence>
<dbReference type="InterPro" id="IPR009450">
    <property type="entry name" value="Plno_GlcNAc_GPI2"/>
</dbReference>
<comment type="pathway">
    <text evidence="2">Glycolipid biosynthesis; glycosylphosphatidylinositol-anchor biosynthesis.</text>
</comment>
<feature type="transmembrane region" description="Helical" evidence="8">
    <location>
        <begin position="241"/>
        <end position="258"/>
    </location>
</feature>
<evidence type="ECO:0000256" key="3">
    <source>
        <dbReference type="ARBA" id="ARBA00008321"/>
    </source>
</evidence>
<dbReference type="GO" id="GO:0000506">
    <property type="term" value="C:glycosylphosphatidylinositol-N-acetylglucosaminyltransferase (GPI-GnT) complex"/>
    <property type="evidence" value="ECO:0007669"/>
    <property type="project" value="TreeGrafter"/>
</dbReference>
<dbReference type="PANTHER" id="PTHR12982">
    <property type="entry name" value="PHOSPHATIDYLINOSITOL GLYCAN, CLASS C"/>
    <property type="match status" value="1"/>
</dbReference>
<dbReference type="Proteomes" id="UP000694580">
    <property type="component" value="Chromosome 19"/>
</dbReference>
<dbReference type="PANTHER" id="PTHR12982:SF0">
    <property type="entry name" value="PHOSPHATIDYLINOSITOL N-ACETYLGLUCOSAMINYLTRANSFERASE SUBUNIT C"/>
    <property type="match status" value="1"/>
</dbReference>
<comment type="similarity">
    <text evidence="3">Belongs to the PIGC family.</text>
</comment>
<evidence type="ECO:0000313" key="9">
    <source>
        <dbReference type="Ensembl" id="ENSDCDP00010038545.1"/>
    </source>
</evidence>
<name>A0AAY4CZ37_9TELE</name>
<proteinExistence type="inferred from homology"/>
<evidence type="ECO:0000256" key="2">
    <source>
        <dbReference type="ARBA" id="ARBA00004687"/>
    </source>
</evidence>
<reference evidence="9 10" key="1">
    <citation type="submission" date="2020-06" db="EMBL/GenBank/DDBJ databases">
        <authorList>
            <consortium name="Wellcome Sanger Institute Data Sharing"/>
        </authorList>
    </citation>
    <scope>NUCLEOTIDE SEQUENCE [LARGE SCALE GENOMIC DNA]</scope>
</reference>
<sequence length="285" mass="30728">PPCGPVENKKVLYGRQPYPDNYVDRRFLAELRRNVGVQQLRYWSVAREAGLVGQQVSCVAVFVALWSSLDGGALPPAALLWGGLLAALLGYGLHGALGGGTGGRTRWADLQSAAIFLAFTFGFSPVLKTLTESVSTDTVYAMSALMLLAHLLFFPYARPSPPGSLSLNAALFGSVCLASRLPGALHAFAMLTWALLLFALWPCLLQRLRDRAPRAFPWAAALVSLAGVGGLSGLWPGGSVLLLLTLLALTLACPLLLVRLQRHKDNIHGPWDEAEIREDLSRFLD</sequence>
<dbReference type="PIRSF" id="PIRSF016104">
    <property type="entry name" value="GPI2"/>
    <property type="match status" value="1"/>
</dbReference>
<keyword evidence="7 8" id="KW-0472">Membrane</keyword>
<dbReference type="Ensembl" id="ENSDCDT00010048209.1">
    <property type="protein sequence ID" value="ENSDCDP00010038545.1"/>
    <property type="gene ID" value="ENSDCDG00010024936.1"/>
</dbReference>
<evidence type="ECO:0000256" key="7">
    <source>
        <dbReference type="ARBA" id="ARBA00023136"/>
    </source>
</evidence>
<keyword evidence="5 8" id="KW-0812">Transmembrane</keyword>
<comment type="subcellular location">
    <subcellularLocation>
        <location evidence="1">Membrane</location>
        <topology evidence="1">Multi-pass membrane protein</topology>
    </subcellularLocation>
</comment>
<gene>
    <name evidence="9" type="primary">PIGC</name>
</gene>
<keyword evidence="4" id="KW-0337">GPI-anchor biosynthesis</keyword>
<evidence type="ECO:0000256" key="6">
    <source>
        <dbReference type="ARBA" id="ARBA00022989"/>
    </source>
</evidence>
<accession>A0AAY4CZ37</accession>
<feature type="transmembrane region" description="Helical" evidence="8">
    <location>
        <begin position="139"/>
        <end position="157"/>
    </location>
</feature>
<feature type="transmembrane region" description="Helical" evidence="8">
    <location>
        <begin position="187"/>
        <end position="204"/>
    </location>
</feature>
<evidence type="ECO:0000256" key="8">
    <source>
        <dbReference type="SAM" id="Phobius"/>
    </source>
</evidence>
<evidence type="ECO:0000313" key="10">
    <source>
        <dbReference type="Proteomes" id="UP000694580"/>
    </source>
</evidence>
<dbReference type="GeneTree" id="ENSGT00390000005496"/>
<feature type="transmembrane region" description="Helical" evidence="8">
    <location>
        <begin position="78"/>
        <end position="98"/>
    </location>
</feature>
<reference evidence="9" key="2">
    <citation type="submission" date="2025-08" db="UniProtKB">
        <authorList>
            <consortium name="Ensembl"/>
        </authorList>
    </citation>
    <scope>IDENTIFICATION</scope>
</reference>
<feature type="transmembrane region" description="Helical" evidence="8">
    <location>
        <begin position="216"/>
        <end position="235"/>
    </location>
</feature>
<keyword evidence="10" id="KW-1185">Reference proteome</keyword>
<dbReference type="GO" id="GO:0006506">
    <property type="term" value="P:GPI anchor biosynthetic process"/>
    <property type="evidence" value="ECO:0007669"/>
    <property type="project" value="UniProtKB-KW"/>
</dbReference>
<evidence type="ECO:0000256" key="1">
    <source>
        <dbReference type="ARBA" id="ARBA00004141"/>
    </source>
</evidence>
<evidence type="ECO:0008006" key="11">
    <source>
        <dbReference type="Google" id="ProtNLM"/>
    </source>
</evidence>
<evidence type="ECO:0000256" key="5">
    <source>
        <dbReference type="ARBA" id="ARBA00022692"/>
    </source>
</evidence>